<gene>
    <name evidence="2" type="ORF">FOL47_002147</name>
</gene>
<evidence type="ECO:0000313" key="2">
    <source>
        <dbReference type="EMBL" id="KAF4670215.1"/>
    </source>
</evidence>
<evidence type="ECO:0000313" key="3">
    <source>
        <dbReference type="Proteomes" id="UP000591131"/>
    </source>
</evidence>
<sequence length="801" mass="89976">MLSSEWMTDNKSWDSPYDLVADGSSPCRPVQYLTVFDFTTLQNPDSAAYLALPVYEATLDDPTTKVKTSPSRKEYQPFQTVEPMKAAAPRAGDMAPIGATLSLDMMERLINPSEHKNDRGHMDGLVHHILRPGVIEELISEEWHHTVFLLLSELCEQSCPPQTSNPQNFTSLVAHATSAEPCPAKAAEAWLDIALGGNHLQPDERKRFAGLTLSSLSGCISELSSLACRCDLWRKISSIPSTIAPPTSRTATARSEVGGKAELEDENRLHLCTHNTSTTTHIKEGTVSAHVITADGYTGASVSSPLSLGVHVPHAEVTAVIEFVVALHSGPDDRCWYTNSLGHQQSLPQLWACEWMFGAGDHVVIRCPIVKALKATHERLFWVDADARDVFATEVMLHAVPYSKLSWLRRPSDNREDYSSMTSEWTIGPIPLCRGQSTWPHKLPQELRFDRYLRYIERLSTNESFDDPVEHEPPFEAPGWGLWNSSSNVSLGACVVMDGQDSVSYDKVKRYVLSLMNTLPVEKLFLYSPTTASDELGKAVEEFAEDEDRVEVLFDFANAFFGEKSSVAASSLHYRRSMDDSAFVHCLHRARLYRLEYLLTISHHGWDVLPEINDDRWALVRSISRYDRTIAAVEAIGTSRNCQGRRCESELRLTAEGRSFRCDTLWLTNPELVIDFANGEPRARPGTTIIRNVSVVELRESDHVETEILEWNREWQRRRGKLKEAAEARQQIYKDGEESREGRHKRHQQRIDEYHQALLGRMRDNEGIHSTEEHAMRGDDAPPPGHGAVSKDSATAPEVEL</sequence>
<organism evidence="2 3">
    <name type="scientific">Perkinsus chesapeaki</name>
    <name type="common">Clam parasite</name>
    <name type="synonym">Perkinsus andrewsi</name>
    <dbReference type="NCBI Taxonomy" id="330153"/>
    <lineage>
        <taxon>Eukaryota</taxon>
        <taxon>Sar</taxon>
        <taxon>Alveolata</taxon>
        <taxon>Perkinsozoa</taxon>
        <taxon>Perkinsea</taxon>
        <taxon>Perkinsida</taxon>
        <taxon>Perkinsidae</taxon>
        <taxon>Perkinsus</taxon>
    </lineage>
</organism>
<keyword evidence="3" id="KW-1185">Reference proteome</keyword>
<proteinExistence type="predicted"/>
<protein>
    <submittedName>
        <fullName evidence="2">Uncharacterized protein</fullName>
    </submittedName>
</protein>
<dbReference type="AlphaFoldDB" id="A0A7J6MF84"/>
<dbReference type="OrthoDB" id="10426275at2759"/>
<name>A0A7J6MF84_PERCH</name>
<feature type="compositionally biased region" description="Basic and acidic residues" evidence="1">
    <location>
        <begin position="767"/>
        <end position="780"/>
    </location>
</feature>
<feature type="region of interest" description="Disordered" evidence="1">
    <location>
        <begin position="767"/>
        <end position="801"/>
    </location>
</feature>
<accession>A0A7J6MF84</accession>
<dbReference type="Proteomes" id="UP000591131">
    <property type="component" value="Unassembled WGS sequence"/>
</dbReference>
<reference evidence="2 3" key="1">
    <citation type="submission" date="2020-04" db="EMBL/GenBank/DDBJ databases">
        <title>Perkinsus chesapeaki whole genome sequence.</title>
        <authorList>
            <person name="Bogema D.R."/>
        </authorList>
    </citation>
    <scope>NUCLEOTIDE SEQUENCE [LARGE SCALE GENOMIC DNA]</scope>
    <source>
        <strain evidence="2">ATCC PRA-425</strain>
    </source>
</reference>
<dbReference type="EMBL" id="JAAPAO010000156">
    <property type="protein sequence ID" value="KAF4670215.1"/>
    <property type="molecule type" value="Genomic_DNA"/>
</dbReference>
<evidence type="ECO:0000256" key="1">
    <source>
        <dbReference type="SAM" id="MobiDB-lite"/>
    </source>
</evidence>
<comment type="caution">
    <text evidence="2">The sequence shown here is derived from an EMBL/GenBank/DDBJ whole genome shotgun (WGS) entry which is preliminary data.</text>
</comment>